<dbReference type="AlphaFoldDB" id="A0A450RUK0"/>
<feature type="transmembrane region" description="Helical" evidence="1">
    <location>
        <begin position="27"/>
        <end position="49"/>
    </location>
</feature>
<dbReference type="EMBL" id="CAADEY010000002">
    <property type="protein sequence ID" value="VFJ42876.1"/>
    <property type="molecule type" value="Genomic_DNA"/>
</dbReference>
<evidence type="ECO:0000256" key="1">
    <source>
        <dbReference type="SAM" id="Phobius"/>
    </source>
</evidence>
<sequence>MILIDLDVVMHRDVLGPGFAGGAFPGVAFLTLHGIMLTVPHVMYIIAFFRITCASCAATPKFMLMLAHVIALHLAAGFSPRLRIPRFIERGPKTNGTYVCTELPHAVFHAC</sequence>
<name>A0A450RUK0_9GAMM</name>
<reference evidence="2" key="1">
    <citation type="submission" date="2019-02" db="EMBL/GenBank/DDBJ databases">
        <authorList>
            <person name="Gruber-Vodicka R. H."/>
            <person name="Seah K. B. B."/>
        </authorList>
    </citation>
    <scope>NUCLEOTIDE SEQUENCE</scope>
    <source>
        <strain evidence="2">BECK_DK161</strain>
    </source>
</reference>
<keyword evidence="1" id="KW-0472">Membrane</keyword>
<feature type="transmembrane region" description="Helical" evidence="1">
    <location>
        <begin position="61"/>
        <end position="78"/>
    </location>
</feature>
<accession>A0A450RUK0</accession>
<protein>
    <submittedName>
        <fullName evidence="2">Uncharacterized protein</fullName>
    </submittedName>
</protein>
<keyword evidence="1" id="KW-1133">Transmembrane helix</keyword>
<gene>
    <name evidence="2" type="ORF">BECKDK2373C_GA0170839_100275</name>
</gene>
<keyword evidence="1" id="KW-0812">Transmembrane</keyword>
<proteinExistence type="predicted"/>
<organism evidence="2">
    <name type="scientific">Candidatus Kentrum sp. DK</name>
    <dbReference type="NCBI Taxonomy" id="2126562"/>
    <lineage>
        <taxon>Bacteria</taxon>
        <taxon>Pseudomonadati</taxon>
        <taxon>Pseudomonadota</taxon>
        <taxon>Gammaproteobacteria</taxon>
        <taxon>Candidatus Kentrum</taxon>
    </lineage>
</organism>
<evidence type="ECO:0000313" key="2">
    <source>
        <dbReference type="EMBL" id="VFJ42876.1"/>
    </source>
</evidence>